<dbReference type="AlphaFoldDB" id="A0A6A6GYM1"/>
<dbReference type="Proteomes" id="UP000800092">
    <property type="component" value="Unassembled WGS sequence"/>
</dbReference>
<evidence type="ECO:0000313" key="1">
    <source>
        <dbReference type="EMBL" id="KAF2230807.1"/>
    </source>
</evidence>
<protein>
    <submittedName>
        <fullName evidence="1">Uncharacterized protein</fullName>
    </submittedName>
</protein>
<gene>
    <name evidence="1" type="ORF">EV356DRAFT_320426</name>
</gene>
<reference evidence="1" key="1">
    <citation type="journal article" date="2020" name="Stud. Mycol.">
        <title>101 Dothideomycetes genomes: a test case for predicting lifestyles and emergence of pathogens.</title>
        <authorList>
            <person name="Haridas S."/>
            <person name="Albert R."/>
            <person name="Binder M."/>
            <person name="Bloem J."/>
            <person name="Labutti K."/>
            <person name="Salamov A."/>
            <person name="Andreopoulos B."/>
            <person name="Baker S."/>
            <person name="Barry K."/>
            <person name="Bills G."/>
            <person name="Bluhm B."/>
            <person name="Cannon C."/>
            <person name="Castanera R."/>
            <person name="Culley D."/>
            <person name="Daum C."/>
            <person name="Ezra D."/>
            <person name="Gonzalez J."/>
            <person name="Henrissat B."/>
            <person name="Kuo A."/>
            <person name="Liang C."/>
            <person name="Lipzen A."/>
            <person name="Lutzoni F."/>
            <person name="Magnuson J."/>
            <person name="Mondo S."/>
            <person name="Nolan M."/>
            <person name="Ohm R."/>
            <person name="Pangilinan J."/>
            <person name="Park H.-J."/>
            <person name="Ramirez L."/>
            <person name="Alfaro M."/>
            <person name="Sun H."/>
            <person name="Tritt A."/>
            <person name="Yoshinaga Y."/>
            <person name="Zwiers L.-H."/>
            <person name="Turgeon B."/>
            <person name="Goodwin S."/>
            <person name="Spatafora J."/>
            <person name="Crous P."/>
            <person name="Grigoriev I."/>
        </authorList>
    </citation>
    <scope>NUCLEOTIDE SEQUENCE</scope>
    <source>
        <strain evidence="1">Tuck. ex Michener</strain>
    </source>
</reference>
<name>A0A6A6GYM1_VIRVR</name>
<dbReference type="OrthoDB" id="1577640at2759"/>
<evidence type="ECO:0000313" key="2">
    <source>
        <dbReference type="Proteomes" id="UP000800092"/>
    </source>
</evidence>
<sequence length="251" mass="28741">MREGFCDMSLKISTLESSSMATRTDISAIHDTVNAVVAKVEELRLDPVQQYTRLQGLFMSKPSLLQEACHQTRGSSIADYKQTEENEEHHNILTLKKTPKRPLLCKCQFPQLYQCNDHRLWLRSVFFSWTSIRSHGQHCAFYQHEQQLSIWLYTTYLLHGAVRASICIKQGAGGAAISPSLIYHPMVSNDSPAFAALSTEHFRADFEPAMIRIRQLFERGEASPYDTDEWGNTLLLKAMRRTPYYCYSPIA</sequence>
<accession>A0A6A6GYM1</accession>
<organism evidence="1 2">
    <name type="scientific">Viridothelium virens</name>
    <name type="common">Speckled blister lichen</name>
    <name type="synonym">Trypethelium virens</name>
    <dbReference type="NCBI Taxonomy" id="1048519"/>
    <lineage>
        <taxon>Eukaryota</taxon>
        <taxon>Fungi</taxon>
        <taxon>Dikarya</taxon>
        <taxon>Ascomycota</taxon>
        <taxon>Pezizomycotina</taxon>
        <taxon>Dothideomycetes</taxon>
        <taxon>Dothideomycetes incertae sedis</taxon>
        <taxon>Trypetheliales</taxon>
        <taxon>Trypetheliaceae</taxon>
        <taxon>Viridothelium</taxon>
    </lineage>
</organism>
<dbReference type="EMBL" id="ML991835">
    <property type="protein sequence ID" value="KAF2230807.1"/>
    <property type="molecule type" value="Genomic_DNA"/>
</dbReference>
<keyword evidence="2" id="KW-1185">Reference proteome</keyword>
<proteinExistence type="predicted"/>